<dbReference type="Pfam" id="PF00749">
    <property type="entry name" value="tRNA-synt_1c"/>
    <property type="match status" value="1"/>
</dbReference>
<dbReference type="InterPro" id="IPR001412">
    <property type="entry name" value="aa-tRNA-synth_I_CS"/>
</dbReference>
<keyword evidence="6 7" id="KW-0030">Aminoacyl-tRNA synthetase</keyword>
<dbReference type="NCBIfam" id="NF004315">
    <property type="entry name" value="PRK05710.1-4"/>
    <property type="match status" value="1"/>
</dbReference>
<dbReference type="GO" id="GO:0000049">
    <property type="term" value="F:tRNA binding"/>
    <property type="evidence" value="ECO:0007669"/>
    <property type="project" value="InterPro"/>
</dbReference>
<dbReference type="InterPro" id="IPR049940">
    <property type="entry name" value="GluQ/Sye"/>
</dbReference>
<feature type="short sequence motif" description="'KMSKS' region" evidence="7">
    <location>
        <begin position="257"/>
        <end position="261"/>
    </location>
</feature>
<dbReference type="Proteomes" id="UP000216779">
    <property type="component" value="Unassembled WGS sequence"/>
</dbReference>
<evidence type="ECO:0000256" key="7">
    <source>
        <dbReference type="HAMAP-Rule" id="MF_00022"/>
    </source>
</evidence>
<dbReference type="GO" id="GO:0005829">
    <property type="term" value="C:cytosol"/>
    <property type="evidence" value="ECO:0007669"/>
    <property type="project" value="TreeGrafter"/>
</dbReference>
<comment type="subunit">
    <text evidence="7">Monomer.</text>
</comment>
<evidence type="ECO:0000256" key="6">
    <source>
        <dbReference type="ARBA" id="ARBA00023146"/>
    </source>
</evidence>
<accession>A0A257SQ75</accession>
<comment type="catalytic activity">
    <reaction evidence="7">
        <text>tRNA(Glu) + L-glutamate + ATP = L-glutamyl-tRNA(Glu) + AMP + diphosphate</text>
        <dbReference type="Rhea" id="RHEA:23540"/>
        <dbReference type="Rhea" id="RHEA-COMP:9663"/>
        <dbReference type="Rhea" id="RHEA-COMP:9680"/>
        <dbReference type="ChEBI" id="CHEBI:29985"/>
        <dbReference type="ChEBI" id="CHEBI:30616"/>
        <dbReference type="ChEBI" id="CHEBI:33019"/>
        <dbReference type="ChEBI" id="CHEBI:78442"/>
        <dbReference type="ChEBI" id="CHEBI:78520"/>
        <dbReference type="ChEBI" id="CHEBI:456215"/>
        <dbReference type="EC" id="6.1.1.17"/>
    </reaction>
</comment>
<evidence type="ECO:0000313" key="11">
    <source>
        <dbReference type="Proteomes" id="UP000216779"/>
    </source>
</evidence>
<dbReference type="SUPFAM" id="SSF52374">
    <property type="entry name" value="Nucleotidylyl transferase"/>
    <property type="match status" value="1"/>
</dbReference>
<evidence type="ECO:0000259" key="8">
    <source>
        <dbReference type="Pfam" id="PF00749"/>
    </source>
</evidence>
<dbReference type="InterPro" id="IPR020058">
    <property type="entry name" value="Glu/Gln-tRNA-synth_Ib_cat-dom"/>
</dbReference>
<dbReference type="Gene3D" id="3.40.50.620">
    <property type="entry name" value="HUPs"/>
    <property type="match status" value="1"/>
</dbReference>
<feature type="binding site" evidence="7">
    <location>
        <position position="260"/>
    </location>
    <ligand>
        <name>ATP</name>
        <dbReference type="ChEBI" id="CHEBI:30616"/>
    </ligand>
</feature>
<comment type="similarity">
    <text evidence="1 7">Belongs to the class-I aminoacyl-tRNA synthetase family. Glutamate--tRNA ligase type 1 subfamily.</text>
</comment>
<dbReference type="EC" id="6.1.1.17" evidence="7"/>
<dbReference type="HAMAP" id="MF_00022">
    <property type="entry name" value="Glu_tRNA_synth_type1"/>
    <property type="match status" value="1"/>
</dbReference>
<comment type="caution">
    <text evidence="10">The sequence shown here is derived from an EMBL/GenBank/DDBJ whole genome shotgun (WGS) entry which is preliminary data.</text>
</comment>
<dbReference type="GO" id="GO:0008270">
    <property type="term" value="F:zinc ion binding"/>
    <property type="evidence" value="ECO:0007669"/>
    <property type="project" value="InterPro"/>
</dbReference>
<dbReference type="InterPro" id="IPR020751">
    <property type="entry name" value="aa-tRNA-synth_I_codon-bd_sub2"/>
</dbReference>
<name>A0A257SQ75_9PROT</name>
<evidence type="ECO:0000256" key="3">
    <source>
        <dbReference type="ARBA" id="ARBA00022741"/>
    </source>
</evidence>
<dbReference type="NCBIfam" id="TIGR00464">
    <property type="entry name" value="gltX_bact"/>
    <property type="match status" value="1"/>
</dbReference>
<dbReference type="EMBL" id="NCBC01000539">
    <property type="protein sequence ID" value="OYV74580.1"/>
    <property type="molecule type" value="Genomic_DNA"/>
</dbReference>
<organism evidence="10 11">
    <name type="scientific">Acidithiobacillus ferrivorans</name>
    <dbReference type="NCBI Taxonomy" id="160808"/>
    <lineage>
        <taxon>Bacteria</taxon>
        <taxon>Pseudomonadati</taxon>
        <taxon>Pseudomonadota</taxon>
        <taxon>Acidithiobacillia</taxon>
        <taxon>Acidithiobacillales</taxon>
        <taxon>Acidithiobacillaceae</taxon>
        <taxon>Acidithiobacillus</taxon>
    </lineage>
</organism>
<keyword evidence="7" id="KW-0963">Cytoplasm</keyword>
<dbReference type="GO" id="GO:0005524">
    <property type="term" value="F:ATP binding"/>
    <property type="evidence" value="ECO:0007669"/>
    <property type="project" value="UniProtKB-UniRule"/>
</dbReference>
<evidence type="ECO:0000256" key="5">
    <source>
        <dbReference type="ARBA" id="ARBA00022917"/>
    </source>
</evidence>
<comment type="subcellular location">
    <subcellularLocation>
        <location evidence="7">Cytoplasm</location>
    </subcellularLocation>
</comment>
<dbReference type="PANTHER" id="PTHR43311:SF2">
    <property type="entry name" value="GLUTAMATE--TRNA LIGASE, MITOCHONDRIAL-RELATED"/>
    <property type="match status" value="1"/>
</dbReference>
<evidence type="ECO:0000259" key="9">
    <source>
        <dbReference type="Pfam" id="PF19269"/>
    </source>
</evidence>
<dbReference type="Gene3D" id="1.10.10.350">
    <property type="match status" value="1"/>
</dbReference>
<dbReference type="CDD" id="cd00808">
    <property type="entry name" value="GluRS_core"/>
    <property type="match status" value="1"/>
</dbReference>
<sequence length="448" mass="49298">MAQYYTTMNLKSRFAPSPTGYLHLGNARTALFAWLAARSMNGTFILRLEDTDQQRSPDIYEKALLEDLQWFGIDWDEGPDRGGDHGPYRQMERLALYDAYYAQLRTAGQAYPCYCSADDLAAERAVQRSAGKAPRYGGRCRYLSAEARAAREAAGMRPTLRFHIPDQGTLSVPDLVWGERHYALADLGDFVIRRSDGSPAFFFANAIDDALMGVNLVLRGEDHLTNTPRQILILQALGLPVPDYGHLPLLLGADGQPLSKRHGATSLRDLQHRGYLPAAVFNYLARLGHHYSAMVQLQHWQHEAVQSLDDAAVWNWLAPHLQDKVPTGREMSFVAAARANIVLPADALDWAERCFATPVMAAEAAEAIIGVSPGFWSAAQTTLQAAGGDYRLWTKALQQASGQRGKALFMPLRAALTGLTHGPELAALLPLIGEARALTRLHAAAQRS</sequence>
<dbReference type="InterPro" id="IPR033910">
    <property type="entry name" value="GluRS_core"/>
</dbReference>
<dbReference type="GO" id="GO:0004818">
    <property type="term" value="F:glutamate-tRNA ligase activity"/>
    <property type="evidence" value="ECO:0007669"/>
    <property type="project" value="UniProtKB-UniRule"/>
</dbReference>
<keyword evidence="3 7" id="KW-0547">Nucleotide-binding</keyword>
<dbReference type="InterPro" id="IPR045462">
    <property type="entry name" value="aa-tRNA-synth_I_cd-bd"/>
</dbReference>
<protein>
    <recommendedName>
        <fullName evidence="7">Glutamate--tRNA ligase</fullName>
        <ecNumber evidence="7">6.1.1.17</ecNumber>
    </recommendedName>
    <alternativeName>
        <fullName evidence="7">Glutamyl-tRNA synthetase</fullName>
        <shortName evidence="7">GluRS</shortName>
    </alternativeName>
</protein>
<dbReference type="GO" id="GO:0006424">
    <property type="term" value="P:glutamyl-tRNA aminoacylation"/>
    <property type="evidence" value="ECO:0007669"/>
    <property type="project" value="UniProtKB-UniRule"/>
</dbReference>
<keyword evidence="4 7" id="KW-0067">ATP-binding</keyword>
<evidence type="ECO:0000256" key="2">
    <source>
        <dbReference type="ARBA" id="ARBA00022598"/>
    </source>
</evidence>
<dbReference type="AlphaFoldDB" id="A0A257SQ75"/>
<gene>
    <name evidence="7" type="primary">gltX</name>
    <name evidence="10" type="ORF">B7Z70_11695</name>
</gene>
<feature type="domain" description="Glutamyl/glutaminyl-tRNA synthetase class Ib catalytic" evidence="8">
    <location>
        <begin position="10"/>
        <end position="295"/>
    </location>
</feature>
<feature type="short sequence motif" description="'HIGH' region" evidence="7">
    <location>
        <begin position="16"/>
        <end position="26"/>
    </location>
</feature>
<evidence type="ECO:0000313" key="10">
    <source>
        <dbReference type="EMBL" id="OYV74580.1"/>
    </source>
</evidence>
<proteinExistence type="inferred from homology"/>
<keyword evidence="2 7" id="KW-0436">Ligase</keyword>
<evidence type="ECO:0000256" key="4">
    <source>
        <dbReference type="ARBA" id="ARBA00022840"/>
    </source>
</evidence>
<dbReference type="Pfam" id="PF19269">
    <property type="entry name" value="Anticodon_2"/>
    <property type="match status" value="1"/>
</dbReference>
<dbReference type="SUPFAM" id="SSF48163">
    <property type="entry name" value="An anticodon-binding domain of class I aminoacyl-tRNA synthetases"/>
    <property type="match status" value="1"/>
</dbReference>
<dbReference type="PROSITE" id="PS00178">
    <property type="entry name" value="AA_TRNA_LIGASE_I"/>
    <property type="match status" value="1"/>
</dbReference>
<dbReference type="InterPro" id="IPR000924">
    <property type="entry name" value="Glu/Gln-tRNA-synth"/>
</dbReference>
<comment type="caution">
    <text evidence="7">Lacks conserved residue(s) required for the propagation of feature annotation.</text>
</comment>
<dbReference type="InterPro" id="IPR008925">
    <property type="entry name" value="aa_tRNA-synth_I_cd-bd_sf"/>
</dbReference>
<comment type="function">
    <text evidence="7">Catalyzes the attachment of glutamate to tRNA(Glu) in a two-step reaction: glutamate is first activated by ATP to form Glu-AMP and then transferred to the acceptor end of tRNA(Glu).</text>
</comment>
<evidence type="ECO:0000256" key="1">
    <source>
        <dbReference type="ARBA" id="ARBA00007894"/>
    </source>
</evidence>
<dbReference type="InterPro" id="IPR004527">
    <property type="entry name" value="Glu-tRNA-ligase_bac/mito"/>
</dbReference>
<keyword evidence="5 7" id="KW-0648">Protein biosynthesis</keyword>
<dbReference type="PRINTS" id="PR00987">
    <property type="entry name" value="TRNASYNTHGLU"/>
</dbReference>
<feature type="domain" description="Aminoacyl-tRNA synthetase class I anticodon-binding" evidence="9">
    <location>
        <begin position="395"/>
        <end position="444"/>
    </location>
</feature>
<dbReference type="PANTHER" id="PTHR43311">
    <property type="entry name" value="GLUTAMATE--TRNA LIGASE"/>
    <property type="match status" value="1"/>
</dbReference>
<reference evidence="10 11" key="1">
    <citation type="submission" date="2017-03" db="EMBL/GenBank/DDBJ databases">
        <title>Lifting the veil on microbial sulfur biogeochemistry in mining wastewaters.</title>
        <authorList>
            <person name="Kantor R.S."/>
            <person name="Colenbrander Nelson T."/>
            <person name="Marshall S."/>
            <person name="Bennett D."/>
            <person name="Apte S."/>
            <person name="Camacho D."/>
            <person name="Thomas B.C."/>
            <person name="Warren L.A."/>
            <person name="Banfield J.F."/>
        </authorList>
    </citation>
    <scope>NUCLEOTIDE SEQUENCE [LARGE SCALE GENOMIC DNA]</scope>
    <source>
        <strain evidence="10">21-59-9</strain>
    </source>
</reference>
<dbReference type="InterPro" id="IPR014729">
    <property type="entry name" value="Rossmann-like_a/b/a_fold"/>
</dbReference>